<evidence type="ECO:0000313" key="2">
    <source>
        <dbReference type="EMBL" id="GLW73187.1"/>
    </source>
</evidence>
<name>A0A9W6V5F8_9ACTN</name>
<protein>
    <recommendedName>
        <fullName evidence="4">DUF3995 domain-containing protein</fullName>
    </recommendedName>
</protein>
<accession>A0A9W6V5F8</accession>
<proteinExistence type="predicted"/>
<evidence type="ECO:0008006" key="4">
    <source>
        <dbReference type="Google" id="ProtNLM"/>
    </source>
</evidence>
<keyword evidence="1" id="KW-0812">Transmembrane</keyword>
<gene>
    <name evidence="2" type="ORF">Kpho02_54860</name>
</gene>
<keyword evidence="1" id="KW-1133">Transmembrane helix</keyword>
<comment type="caution">
    <text evidence="2">The sequence shown here is derived from an EMBL/GenBank/DDBJ whole genome shotgun (WGS) entry which is preliminary data.</text>
</comment>
<evidence type="ECO:0000256" key="1">
    <source>
        <dbReference type="SAM" id="Phobius"/>
    </source>
</evidence>
<feature type="transmembrane region" description="Helical" evidence="1">
    <location>
        <begin position="48"/>
        <end position="70"/>
    </location>
</feature>
<organism evidence="2 3">
    <name type="scientific">Kitasatospora phosalacinea</name>
    <dbReference type="NCBI Taxonomy" id="2065"/>
    <lineage>
        <taxon>Bacteria</taxon>
        <taxon>Bacillati</taxon>
        <taxon>Actinomycetota</taxon>
        <taxon>Actinomycetes</taxon>
        <taxon>Kitasatosporales</taxon>
        <taxon>Streptomycetaceae</taxon>
        <taxon>Kitasatospora</taxon>
    </lineage>
</organism>
<dbReference type="EMBL" id="BSSA01000023">
    <property type="protein sequence ID" value="GLW73187.1"/>
    <property type="molecule type" value="Genomic_DNA"/>
</dbReference>
<feature type="transmembrane region" description="Helical" evidence="1">
    <location>
        <begin position="130"/>
        <end position="148"/>
    </location>
</feature>
<feature type="transmembrane region" description="Helical" evidence="1">
    <location>
        <begin position="9"/>
        <end position="28"/>
    </location>
</feature>
<dbReference type="RefSeq" id="WP_285738835.1">
    <property type="nucleotide sequence ID" value="NZ_BSSA01000023.1"/>
</dbReference>
<reference evidence="2" key="1">
    <citation type="submission" date="2023-02" db="EMBL/GenBank/DDBJ databases">
        <title>Kitasatospora phosalacinea NBRC 14627.</title>
        <authorList>
            <person name="Ichikawa N."/>
            <person name="Sato H."/>
            <person name="Tonouchi N."/>
        </authorList>
    </citation>
    <scope>NUCLEOTIDE SEQUENCE</scope>
    <source>
        <strain evidence="2">NBRC 14627</strain>
    </source>
</reference>
<dbReference type="AlphaFoldDB" id="A0A9W6V5F8"/>
<evidence type="ECO:0000313" key="3">
    <source>
        <dbReference type="Proteomes" id="UP001165041"/>
    </source>
</evidence>
<dbReference type="Proteomes" id="UP001165041">
    <property type="component" value="Unassembled WGS sequence"/>
</dbReference>
<keyword evidence="1" id="KW-0472">Membrane</keyword>
<sequence>MTRSPLPVLAARAAAAWSALFALVHLYWLLGGRVGLPDELSVLDNTPLLVVDVAAVPLCAAAAATALALVSPWGARIPRRRLLLAARATALLLIVHAAPSVPDWAALALGRRSAADLDAMTCFATFLYEPFFLAGGLLFALAAFGRAARRGPGAARRQVAVGAAGAAGAVQPASRRRASAVEEPGSTE</sequence>
<dbReference type="InterPro" id="IPR025058">
    <property type="entry name" value="DUF3995"/>
</dbReference>
<feature type="transmembrane region" description="Helical" evidence="1">
    <location>
        <begin position="82"/>
        <end position="101"/>
    </location>
</feature>
<dbReference type="Pfam" id="PF13160">
    <property type="entry name" value="DUF3995"/>
    <property type="match status" value="1"/>
</dbReference>